<comment type="similarity">
    <text evidence="1">Belongs to the strumpellin family.</text>
</comment>
<evidence type="ECO:0000313" key="2">
    <source>
        <dbReference type="EMBL" id="EEC00931.1"/>
    </source>
</evidence>
<dbReference type="EnsemblMetazoa" id="ISCW001687-RA">
    <property type="protein sequence ID" value="ISCW001687-PA"/>
    <property type="gene ID" value="ISCW001687"/>
</dbReference>
<sequence length="60" mass="6960">MLRIINVKEEVLVTLEVIADLSYAWEIIDGYTPFMQKGIRDDPSMVIKLRATFLKVCFIL</sequence>
<dbReference type="STRING" id="6945.B7P2V9"/>
<dbReference type="PANTHER" id="PTHR15691:SF6">
    <property type="entry name" value="WASH COMPLEX SUBUNIT 5"/>
    <property type="match status" value="1"/>
</dbReference>
<accession>B7P2V9</accession>
<dbReference type="AlphaFoldDB" id="B7P2V9"/>
<dbReference type="PANTHER" id="PTHR15691">
    <property type="entry name" value="WASH COMPLEX SUBUNIT 5"/>
    <property type="match status" value="1"/>
</dbReference>
<organism>
    <name type="scientific">Ixodes scapularis</name>
    <name type="common">Black-legged tick</name>
    <name type="synonym">Deer tick</name>
    <dbReference type="NCBI Taxonomy" id="6945"/>
    <lineage>
        <taxon>Eukaryota</taxon>
        <taxon>Metazoa</taxon>
        <taxon>Ecdysozoa</taxon>
        <taxon>Arthropoda</taxon>
        <taxon>Chelicerata</taxon>
        <taxon>Arachnida</taxon>
        <taxon>Acari</taxon>
        <taxon>Parasitiformes</taxon>
        <taxon>Ixodida</taxon>
        <taxon>Ixodoidea</taxon>
        <taxon>Ixodidae</taxon>
        <taxon>Ixodinae</taxon>
        <taxon>Ixodes</taxon>
    </lineage>
</organism>
<feature type="non-terminal residue" evidence="2">
    <location>
        <position position="60"/>
    </location>
</feature>
<keyword evidence="4" id="KW-1185">Reference proteome</keyword>
<dbReference type="Proteomes" id="UP000001555">
    <property type="component" value="Unassembled WGS sequence"/>
</dbReference>
<gene>
    <name evidence="2" type="ORF">IscW_ISCW001687</name>
</gene>
<reference evidence="2 4" key="1">
    <citation type="submission" date="2008-03" db="EMBL/GenBank/DDBJ databases">
        <title>Annotation of Ixodes scapularis.</title>
        <authorList>
            <consortium name="Ixodes scapularis Genome Project Consortium"/>
            <person name="Caler E."/>
            <person name="Hannick L.I."/>
            <person name="Bidwell S."/>
            <person name="Joardar V."/>
            <person name="Thiagarajan M."/>
            <person name="Amedeo P."/>
            <person name="Galinsky K.J."/>
            <person name="Schobel S."/>
            <person name="Inman J."/>
            <person name="Hostetler J."/>
            <person name="Miller J."/>
            <person name="Hammond M."/>
            <person name="Megy K."/>
            <person name="Lawson D."/>
            <person name="Kodira C."/>
            <person name="Sutton G."/>
            <person name="Meyer J."/>
            <person name="Hill C.A."/>
            <person name="Birren B."/>
            <person name="Nene V."/>
            <person name="Collins F."/>
            <person name="Alarcon-Chaidez F."/>
            <person name="Wikel S."/>
            <person name="Strausberg R."/>
        </authorList>
    </citation>
    <scope>NUCLEOTIDE SEQUENCE [LARGE SCALE GENOMIC DNA]</scope>
    <source>
        <strain evidence="4">Wikel</strain>
        <strain evidence="2">Wikel colony</strain>
    </source>
</reference>
<dbReference type="EMBL" id="DS624841">
    <property type="protein sequence ID" value="EEC00931.1"/>
    <property type="molecule type" value="Genomic_DNA"/>
</dbReference>
<dbReference type="OrthoDB" id="565118at2759"/>
<dbReference type="PaxDb" id="6945-B7P2V9"/>
<dbReference type="GO" id="GO:0071203">
    <property type="term" value="C:WASH complex"/>
    <property type="evidence" value="ECO:0007669"/>
    <property type="project" value="InterPro"/>
</dbReference>
<protein>
    <submittedName>
        <fullName evidence="2 3">Uncharacterized protein</fullName>
    </submittedName>
</protein>
<dbReference type="EMBL" id="ABJB010714608">
    <property type="status" value="NOT_ANNOTATED_CDS"/>
    <property type="molecule type" value="Genomic_DNA"/>
</dbReference>
<proteinExistence type="inferred from homology"/>
<dbReference type="VEuPathDB" id="VectorBase:ISCW001687"/>
<dbReference type="VEuPathDB" id="VectorBase:ISCP_025925"/>
<evidence type="ECO:0000313" key="4">
    <source>
        <dbReference type="Proteomes" id="UP000001555"/>
    </source>
</evidence>
<dbReference type="Pfam" id="PF10266">
    <property type="entry name" value="Strumpellin"/>
    <property type="match status" value="1"/>
</dbReference>
<dbReference type="InParanoid" id="B7P2V9"/>
<evidence type="ECO:0000313" key="3">
    <source>
        <dbReference type="EnsemblMetazoa" id="ISCW001687-PA"/>
    </source>
</evidence>
<reference evidence="3" key="2">
    <citation type="submission" date="2020-05" db="UniProtKB">
        <authorList>
            <consortium name="EnsemblMetazoa"/>
        </authorList>
    </citation>
    <scope>IDENTIFICATION</scope>
    <source>
        <strain evidence="3">wikel</strain>
    </source>
</reference>
<name>B7P2V9_IXOSC</name>
<evidence type="ECO:0000256" key="1">
    <source>
        <dbReference type="ARBA" id="ARBA00006224"/>
    </source>
</evidence>
<dbReference type="HOGENOM" id="CLU_2948559_0_0_1"/>
<dbReference type="InterPro" id="IPR019393">
    <property type="entry name" value="WASH_strumpellin"/>
</dbReference>